<gene>
    <name evidence="2" type="ORF">V8G54_021621</name>
</gene>
<dbReference type="PANTHER" id="PTHR33018:SF34">
    <property type="entry name" value="OS02G0472350 PROTEIN"/>
    <property type="match status" value="1"/>
</dbReference>
<organism evidence="2 3">
    <name type="scientific">Vigna mungo</name>
    <name type="common">Black gram</name>
    <name type="synonym">Phaseolus mungo</name>
    <dbReference type="NCBI Taxonomy" id="3915"/>
    <lineage>
        <taxon>Eukaryota</taxon>
        <taxon>Viridiplantae</taxon>
        <taxon>Streptophyta</taxon>
        <taxon>Embryophyta</taxon>
        <taxon>Tracheophyta</taxon>
        <taxon>Spermatophyta</taxon>
        <taxon>Magnoliopsida</taxon>
        <taxon>eudicotyledons</taxon>
        <taxon>Gunneridae</taxon>
        <taxon>Pentapetalae</taxon>
        <taxon>rosids</taxon>
        <taxon>fabids</taxon>
        <taxon>Fabales</taxon>
        <taxon>Fabaceae</taxon>
        <taxon>Papilionoideae</taxon>
        <taxon>50 kb inversion clade</taxon>
        <taxon>NPAAA clade</taxon>
        <taxon>indigoferoid/millettioid clade</taxon>
        <taxon>Phaseoleae</taxon>
        <taxon>Vigna</taxon>
    </lineage>
</organism>
<evidence type="ECO:0000256" key="1">
    <source>
        <dbReference type="SAM" id="MobiDB-lite"/>
    </source>
</evidence>
<feature type="compositionally biased region" description="Pro residues" evidence="1">
    <location>
        <begin position="1"/>
        <end position="10"/>
    </location>
</feature>
<dbReference type="PANTHER" id="PTHR33018">
    <property type="entry name" value="OS10G0338966 PROTEIN-RELATED"/>
    <property type="match status" value="1"/>
</dbReference>
<reference evidence="2 3" key="1">
    <citation type="journal article" date="2023" name="Life. Sci Alliance">
        <title>Evolutionary insights into 3D genome organization and epigenetic landscape of Vigna mungo.</title>
        <authorList>
            <person name="Junaid A."/>
            <person name="Singh B."/>
            <person name="Bhatia S."/>
        </authorList>
    </citation>
    <scope>NUCLEOTIDE SEQUENCE [LARGE SCALE GENOMIC DNA]</scope>
    <source>
        <strain evidence="2">Urdbean</strain>
    </source>
</reference>
<sequence length="447" mass="50744">MADPSTPPPSQSEDKSQSSTQPKRRRATRLKDLTIRKVLGDNRVRFTSFVALLGRSKVSILIDKWDHVPEEVKNQIWQTIMLTYDVPNTKLLRTKWISYAGQRWRCFKTNLTSRYIHGKLSHKNPCEIYQFLDEETWQAFRDKRLDPTFQEKRKVAQDTMKNNLHPYRLSRGGYHRLEEIMIHEASSSANNDRSDLSLISPPPCHEKWKRARTKPSGEYTFEETRLVVERIVSRNDILATAIGRPEKPGSVRGVGGGIGIKQFFGGTRRRVTLEQLTESDKMVLRNEFKKELFPKLRDELLSEIKFEIASLGLTIQGPTKGVPPVGASTKGSCPLPEESGNGVDVPVDCELYVDDPLGAKILNRDRSLAIASNCSGSFSRSSLMSLETHSRLRGIPSVSRKKMQIVIPNVREVDLHSVFYDFAIFMRNWLVGIPKLIKGGTKAIARV</sequence>
<protein>
    <submittedName>
        <fullName evidence="2">Uncharacterized protein</fullName>
    </submittedName>
</protein>
<dbReference type="EMBL" id="CP144695">
    <property type="protein sequence ID" value="WVZ08275.1"/>
    <property type="molecule type" value="Genomic_DNA"/>
</dbReference>
<keyword evidence="3" id="KW-1185">Reference proteome</keyword>
<accession>A0AAQ3NFX2</accession>
<dbReference type="AlphaFoldDB" id="A0AAQ3NFX2"/>
<evidence type="ECO:0000313" key="2">
    <source>
        <dbReference type="EMBL" id="WVZ08275.1"/>
    </source>
</evidence>
<dbReference type="Proteomes" id="UP001374535">
    <property type="component" value="Chromosome 6"/>
</dbReference>
<evidence type="ECO:0000313" key="3">
    <source>
        <dbReference type="Proteomes" id="UP001374535"/>
    </source>
</evidence>
<proteinExistence type="predicted"/>
<name>A0AAQ3NFX2_VIGMU</name>
<feature type="region of interest" description="Disordered" evidence="1">
    <location>
        <begin position="1"/>
        <end position="26"/>
    </location>
</feature>